<dbReference type="KEGG" id="mees:MmiEs2_04960"/>
<dbReference type="Proteomes" id="UP001302662">
    <property type="component" value="Chromosome"/>
</dbReference>
<feature type="coiled-coil region" evidence="1">
    <location>
        <begin position="41"/>
        <end position="75"/>
    </location>
</feature>
<dbReference type="RefSeq" id="WP_316559852.1">
    <property type="nucleotide sequence ID" value="NZ_CP131062.1"/>
</dbReference>
<accession>A0AA96ZXZ7</accession>
<proteinExistence type="predicted"/>
<name>A0AA96ZXZ7_9EURY</name>
<evidence type="ECO:0000313" key="2">
    <source>
        <dbReference type="EMBL" id="WNY28311.1"/>
    </source>
</evidence>
<gene>
    <name evidence="2" type="ORF">MmiEs2_04960</name>
</gene>
<evidence type="ECO:0000256" key="1">
    <source>
        <dbReference type="SAM" id="Coils"/>
    </source>
</evidence>
<keyword evidence="1" id="KW-0175">Coiled coil</keyword>
<dbReference type="AlphaFoldDB" id="A0AA96ZXZ7"/>
<keyword evidence="3" id="KW-1185">Reference proteome</keyword>
<reference evidence="2 3" key="1">
    <citation type="submission" date="2023-07" db="EMBL/GenBank/DDBJ databases">
        <title>Closed genome sequence of Methanimicrococcus sp. Es2.</title>
        <authorList>
            <person name="Protasov E."/>
            <person name="Platt K."/>
            <person name="Reeh H."/>
            <person name="Poehlein A."/>
            <person name="Daniel R."/>
            <person name="Brune A."/>
        </authorList>
    </citation>
    <scope>NUCLEOTIDE SEQUENCE [LARGE SCALE GENOMIC DNA]</scope>
    <source>
        <strain evidence="2 3">Es2</strain>
    </source>
</reference>
<dbReference type="EMBL" id="CP131062">
    <property type="protein sequence ID" value="WNY28311.1"/>
    <property type="molecule type" value="Genomic_DNA"/>
</dbReference>
<organism evidence="2 3">
    <name type="scientific">Methanimicrococcus stummii</name>
    <dbReference type="NCBI Taxonomy" id="3028294"/>
    <lineage>
        <taxon>Archaea</taxon>
        <taxon>Methanobacteriati</taxon>
        <taxon>Methanobacteriota</taxon>
        <taxon>Stenosarchaea group</taxon>
        <taxon>Methanomicrobia</taxon>
        <taxon>Methanosarcinales</taxon>
        <taxon>Methanosarcinaceae</taxon>
        <taxon>Methanimicrococcus</taxon>
    </lineage>
</organism>
<sequence length="77" mass="8947">MTEPITPEQLAEYNELRQEHGAKVSKMDYLNGSIREDEESVKIIQTRIKAQKAELKKLEKEVPALGEKLKTFKMNSW</sequence>
<evidence type="ECO:0000313" key="3">
    <source>
        <dbReference type="Proteomes" id="UP001302662"/>
    </source>
</evidence>
<dbReference type="GeneID" id="85196944"/>
<protein>
    <submittedName>
        <fullName evidence="2">Uncharacterized protein</fullName>
    </submittedName>
</protein>